<evidence type="ECO:0000256" key="4">
    <source>
        <dbReference type="ARBA" id="ARBA00022692"/>
    </source>
</evidence>
<dbReference type="PANTHER" id="PTHR13032:SF6">
    <property type="entry name" value="MITOCHONDRIAL IMPORT INNER MEMBRANE TRANSLOCASE SUBUNIT TIM21"/>
    <property type="match status" value="1"/>
</dbReference>
<dbReference type="AlphaFoldDB" id="A0A4C2EFP1"/>
<dbReference type="GO" id="GO:0005744">
    <property type="term" value="C:TIM23 mitochondrial import inner membrane translocase complex"/>
    <property type="evidence" value="ECO:0007669"/>
    <property type="project" value="UniProtKB-UniRule"/>
</dbReference>
<comment type="similarity">
    <text evidence="2 11">Belongs to the TIM21 family.</text>
</comment>
<comment type="subcellular location">
    <subcellularLocation>
        <location evidence="1 11">Mitochondrion inner membrane</location>
        <topology evidence="1 11">Single-pass membrane protein</topology>
    </subcellularLocation>
</comment>
<keyword evidence="10 11" id="KW-0472">Membrane</keyword>
<dbReference type="Gene3D" id="3.10.450.320">
    <property type="entry name" value="Mitochondrial import inner membrane translocase subunit Tim21"/>
    <property type="match status" value="1"/>
</dbReference>
<gene>
    <name evidence="12" type="primary">TIM21</name>
    <name evidence="12" type="ORF">ZYGM_000792</name>
</gene>
<comment type="caution">
    <text evidence="12">The sequence shown here is derived from an EMBL/GenBank/DDBJ whole genome shotgun (WGS) entry which is preliminary data.</text>
</comment>
<dbReference type="Proteomes" id="UP000301737">
    <property type="component" value="Unassembled WGS sequence"/>
</dbReference>
<accession>A0A4C2EFP1</accession>
<evidence type="ECO:0000256" key="2">
    <source>
        <dbReference type="ARBA" id="ARBA00010867"/>
    </source>
</evidence>
<dbReference type="InterPro" id="IPR038552">
    <property type="entry name" value="Tim21_IMS_sf"/>
</dbReference>
<organism evidence="12 13">
    <name type="scientific">Zygosaccharomyces mellis</name>
    <dbReference type="NCBI Taxonomy" id="42258"/>
    <lineage>
        <taxon>Eukaryota</taxon>
        <taxon>Fungi</taxon>
        <taxon>Dikarya</taxon>
        <taxon>Ascomycota</taxon>
        <taxon>Saccharomycotina</taxon>
        <taxon>Saccharomycetes</taxon>
        <taxon>Saccharomycetales</taxon>
        <taxon>Saccharomycetaceae</taxon>
        <taxon>Zygosaccharomyces</taxon>
    </lineage>
</organism>
<evidence type="ECO:0000256" key="5">
    <source>
        <dbReference type="ARBA" id="ARBA00022792"/>
    </source>
</evidence>
<keyword evidence="7 11" id="KW-1133">Transmembrane helix</keyword>
<dbReference type="GO" id="GO:0030150">
    <property type="term" value="P:protein import into mitochondrial matrix"/>
    <property type="evidence" value="ECO:0007669"/>
    <property type="project" value="UniProtKB-UniRule"/>
</dbReference>
<sequence>MFNGTTMLPLCAKRLPVTIKPTWIPSSPLQLGILRTVPLLPRTRYYSTFNAYAENGNSNSQKSSNAKGKIGIWPRIKAFTTFTVSGTLVIGAVGLSAIVLYLITSELFSPSGDTRLFNRSVSIVEVDEPSRSLLQCDDNGDNKERLKAYGEAFTRDKWTRNRPATSQKRLDKSGRSHYSMRFNVESKKKRGLVHVEAVDSDEHYQPDLISLYIDVPGEKRHYLIKPKLNKIVRPSGFLGVQWGPKRN</sequence>
<dbReference type="OrthoDB" id="436405at2759"/>
<comment type="function">
    <text evidence="11">Essential component of the TIM23 complex, a complex that mediates the translocation of transit peptide-containing proteins across the mitochondrial inner membrane.</text>
</comment>
<keyword evidence="9 11" id="KW-0496">Mitochondrion</keyword>
<keyword evidence="8 11" id="KW-0811">Translocation</keyword>
<dbReference type="Pfam" id="PF08294">
    <property type="entry name" value="TIM21"/>
    <property type="match status" value="1"/>
</dbReference>
<comment type="subunit">
    <text evidence="11">Component of the TIM23 complex.</text>
</comment>
<evidence type="ECO:0000313" key="13">
    <source>
        <dbReference type="Proteomes" id="UP000301737"/>
    </source>
</evidence>
<evidence type="ECO:0000256" key="8">
    <source>
        <dbReference type="ARBA" id="ARBA00023010"/>
    </source>
</evidence>
<keyword evidence="11" id="KW-0813">Transport</keyword>
<name>A0A4C2EFP1_9SACH</name>
<feature type="transmembrane region" description="Helical" evidence="11">
    <location>
        <begin position="79"/>
        <end position="103"/>
    </location>
</feature>
<evidence type="ECO:0000256" key="3">
    <source>
        <dbReference type="ARBA" id="ARBA00020726"/>
    </source>
</evidence>
<evidence type="ECO:0000256" key="7">
    <source>
        <dbReference type="ARBA" id="ARBA00022989"/>
    </source>
</evidence>
<keyword evidence="4 11" id="KW-0812">Transmembrane</keyword>
<dbReference type="PANTHER" id="PTHR13032">
    <property type="entry name" value="MITOCHONDRIAL IMPORT INNER MEMBRANE TRANSLOCASE SUBUNIT TIM21"/>
    <property type="match status" value="1"/>
</dbReference>
<dbReference type="InterPro" id="IPR013261">
    <property type="entry name" value="Tim21"/>
</dbReference>
<reference evidence="12 13" key="1">
    <citation type="submission" date="2019-01" db="EMBL/GenBank/DDBJ databases">
        <title>Draft Genome Sequencing of Zygosaccharomyces mellis Ca-7.</title>
        <authorList>
            <person name="Shiwa Y."/>
            <person name="Kanesaki Y."/>
            <person name="Ishige T."/>
            <person name="Mura K."/>
            <person name="Hori T."/>
            <person name="Tamura T."/>
        </authorList>
    </citation>
    <scope>NUCLEOTIDE SEQUENCE [LARGE SCALE GENOMIC DNA]</scope>
    <source>
        <strain evidence="12 13">Ca-7</strain>
    </source>
</reference>
<evidence type="ECO:0000256" key="6">
    <source>
        <dbReference type="ARBA" id="ARBA00022946"/>
    </source>
</evidence>
<keyword evidence="13" id="KW-1185">Reference proteome</keyword>
<evidence type="ECO:0000256" key="1">
    <source>
        <dbReference type="ARBA" id="ARBA00004434"/>
    </source>
</evidence>
<protein>
    <recommendedName>
        <fullName evidence="3 11">Mitochondrial import inner membrane translocase subunit Tim21</fullName>
    </recommendedName>
</protein>
<evidence type="ECO:0000313" key="12">
    <source>
        <dbReference type="EMBL" id="GCF01063.1"/>
    </source>
</evidence>
<evidence type="ECO:0000256" key="10">
    <source>
        <dbReference type="ARBA" id="ARBA00023136"/>
    </source>
</evidence>
<dbReference type="EMBL" id="BIMX01000026">
    <property type="protein sequence ID" value="GCF01063.1"/>
    <property type="molecule type" value="Genomic_DNA"/>
</dbReference>
<keyword evidence="5 11" id="KW-0999">Mitochondrion inner membrane</keyword>
<evidence type="ECO:0000256" key="11">
    <source>
        <dbReference type="RuleBase" id="RU367142"/>
    </source>
</evidence>
<dbReference type="FunFam" id="3.10.450.320:FF:000002">
    <property type="entry name" value="Mitochondrial import inner membrane translocase subunit tim21"/>
    <property type="match status" value="1"/>
</dbReference>
<evidence type="ECO:0000256" key="9">
    <source>
        <dbReference type="ARBA" id="ARBA00023128"/>
    </source>
</evidence>
<proteinExistence type="inferred from homology"/>
<keyword evidence="6" id="KW-0809">Transit peptide</keyword>
<keyword evidence="11" id="KW-0653">Protein transport</keyword>